<comment type="similarity">
    <text evidence="6">Belongs to the ABC-4 integral membrane protein family.</text>
</comment>
<comment type="subcellular location">
    <subcellularLocation>
        <location evidence="1">Cell membrane</location>
        <topology evidence="1">Multi-pass membrane protein</topology>
    </subcellularLocation>
</comment>
<evidence type="ECO:0000256" key="2">
    <source>
        <dbReference type="ARBA" id="ARBA00022475"/>
    </source>
</evidence>
<accession>A0A4Q0P4J1</accession>
<dbReference type="PANTHER" id="PTHR30572">
    <property type="entry name" value="MEMBRANE COMPONENT OF TRANSPORTER-RELATED"/>
    <property type="match status" value="1"/>
</dbReference>
<gene>
    <name evidence="10" type="ORF">DSM02_2166</name>
</gene>
<evidence type="ECO:0000256" key="3">
    <source>
        <dbReference type="ARBA" id="ARBA00022692"/>
    </source>
</evidence>
<dbReference type="GO" id="GO:0005886">
    <property type="term" value="C:plasma membrane"/>
    <property type="evidence" value="ECO:0007669"/>
    <property type="project" value="UniProtKB-SubCell"/>
</dbReference>
<evidence type="ECO:0000256" key="7">
    <source>
        <dbReference type="SAM" id="Phobius"/>
    </source>
</evidence>
<evidence type="ECO:0000256" key="4">
    <source>
        <dbReference type="ARBA" id="ARBA00022989"/>
    </source>
</evidence>
<evidence type="ECO:0000256" key="1">
    <source>
        <dbReference type="ARBA" id="ARBA00004651"/>
    </source>
</evidence>
<dbReference type="InterPro" id="IPR050250">
    <property type="entry name" value="Macrolide_Exporter_MacB"/>
</dbReference>
<evidence type="ECO:0000259" key="9">
    <source>
        <dbReference type="Pfam" id="PF12704"/>
    </source>
</evidence>
<name>A0A4Q0P4J1_9FLAO</name>
<dbReference type="EMBL" id="QOVK01000008">
    <property type="protein sequence ID" value="RXG21311.1"/>
    <property type="molecule type" value="Genomic_DNA"/>
</dbReference>
<dbReference type="PANTHER" id="PTHR30572:SF4">
    <property type="entry name" value="ABC TRANSPORTER PERMEASE YTRF"/>
    <property type="match status" value="1"/>
</dbReference>
<keyword evidence="3 7" id="KW-0812">Transmembrane</keyword>
<dbReference type="Pfam" id="PF02687">
    <property type="entry name" value="FtsX"/>
    <property type="match status" value="1"/>
</dbReference>
<evidence type="ECO:0000259" key="8">
    <source>
        <dbReference type="Pfam" id="PF02687"/>
    </source>
</evidence>
<feature type="transmembrane region" description="Helical" evidence="7">
    <location>
        <begin position="376"/>
        <end position="399"/>
    </location>
</feature>
<dbReference type="GO" id="GO:0022857">
    <property type="term" value="F:transmembrane transporter activity"/>
    <property type="evidence" value="ECO:0007669"/>
    <property type="project" value="TreeGrafter"/>
</dbReference>
<feature type="transmembrane region" description="Helical" evidence="7">
    <location>
        <begin position="289"/>
        <end position="312"/>
    </location>
</feature>
<keyword evidence="5 7" id="KW-0472">Membrane</keyword>
<feature type="domain" description="ABC3 transporter permease C-terminal" evidence="8">
    <location>
        <begin position="292"/>
        <end position="406"/>
    </location>
</feature>
<dbReference type="OrthoDB" id="9770036at2"/>
<evidence type="ECO:0000313" key="11">
    <source>
        <dbReference type="Proteomes" id="UP000289859"/>
    </source>
</evidence>
<dbReference type="Pfam" id="PF12704">
    <property type="entry name" value="MacB_PCD"/>
    <property type="match status" value="1"/>
</dbReference>
<evidence type="ECO:0000256" key="5">
    <source>
        <dbReference type="ARBA" id="ARBA00023136"/>
    </source>
</evidence>
<feature type="transmembrane region" description="Helical" evidence="7">
    <location>
        <begin position="333"/>
        <end position="364"/>
    </location>
</feature>
<dbReference type="InterPro" id="IPR003838">
    <property type="entry name" value="ABC3_permease_C"/>
</dbReference>
<keyword evidence="2" id="KW-1003">Cell membrane</keyword>
<protein>
    <submittedName>
        <fullName evidence="10">Putative ABC transport system permease protein</fullName>
    </submittedName>
</protein>
<keyword evidence="11" id="KW-1185">Reference proteome</keyword>
<keyword evidence="4 7" id="KW-1133">Transmembrane helix</keyword>
<dbReference type="Proteomes" id="UP000289859">
    <property type="component" value="Unassembled WGS sequence"/>
</dbReference>
<proteinExistence type="inferred from homology"/>
<reference evidence="10 11" key="1">
    <citation type="submission" date="2018-07" db="EMBL/GenBank/DDBJ databases">
        <title>Leeuwenhoekiella genomics.</title>
        <authorList>
            <person name="Tahon G."/>
            <person name="Willems A."/>
        </authorList>
    </citation>
    <scope>NUCLEOTIDE SEQUENCE [LARGE SCALE GENOMIC DNA]</scope>
    <source>
        <strain evidence="10 11">LMG 29608</strain>
    </source>
</reference>
<evidence type="ECO:0000313" key="10">
    <source>
        <dbReference type="EMBL" id="RXG21311.1"/>
    </source>
</evidence>
<dbReference type="AlphaFoldDB" id="A0A4Q0P4J1"/>
<dbReference type="RefSeq" id="WP_128765610.1">
    <property type="nucleotide sequence ID" value="NZ_JBHUOO010000025.1"/>
</dbReference>
<feature type="domain" description="MacB-like periplasmic core" evidence="9">
    <location>
        <begin position="23"/>
        <end position="244"/>
    </location>
</feature>
<feature type="transmembrane region" description="Helical" evidence="7">
    <location>
        <begin position="20"/>
        <end position="44"/>
    </location>
</feature>
<comment type="caution">
    <text evidence="10">The sequence shown here is derived from an EMBL/GenBank/DDBJ whole genome shotgun (WGS) entry which is preliminary data.</text>
</comment>
<dbReference type="InterPro" id="IPR025857">
    <property type="entry name" value="MacB_PCD"/>
</dbReference>
<sequence length="413" mass="45428">MFSLFRENIRIAFDSIRSQLLRTILTVVIIAIGITALVAILSLVKALENTISSDFSSMGANTFNIQRYEFTTQRRGSGEKQKINPVIRYTEVRDFEKRYTYPLTKVSVSFTGTTAAEVKYENQDTDPEVTVLGTNENFLDNAGLELDSGRNFNLFDVKNNNNVCILGSDFKNGLLKNVNPIGKTISIRGTKFKVIGVLEEKGSTFGNNQDLRVIIPIQIARSMFTQPNINYSLSVKVENKDMLDGALDDAIITFRNVRKLAPIEENNFGIGRSDDLINQISQISGYLSMAAWIISLITILGSSIALMNIMLVSVTERTREIGVRKALGAKKSIIAGQFLMETIMIGQFGGILGIILGIGIGLLISTVANFNFTTPWMAMLAAVTVTLIVAVVAGLFPALKAAKLDPIESLRYE</sequence>
<organism evidence="10 11">
    <name type="scientific">Leeuwenhoekiella polynyae</name>
    <dbReference type="NCBI Taxonomy" id="1550906"/>
    <lineage>
        <taxon>Bacteria</taxon>
        <taxon>Pseudomonadati</taxon>
        <taxon>Bacteroidota</taxon>
        <taxon>Flavobacteriia</taxon>
        <taxon>Flavobacteriales</taxon>
        <taxon>Flavobacteriaceae</taxon>
        <taxon>Leeuwenhoekiella</taxon>
    </lineage>
</organism>
<evidence type="ECO:0000256" key="6">
    <source>
        <dbReference type="ARBA" id="ARBA00038076"/>
    </source>
</evidence>